<dbReference type="AlphaFoldDB" id="A0A060I3P2"/>
<dbReference type="Pfam" id="PF07693">
    <property type="entry name" value="KAP_NTPase"/>
    <property type="match status" value="1"/>
</dbReference>
<keyword evidence="2" id="KW-0614">Plasmid</keyword>
<feature type="domain" description="KAP NTPase" evidence="1">
    <location>
        <begin position="21"/>
        <end position="321"/>
    </location>
</feature>
<geneLocation type="plasmid" evidence="2 3">
    <name>pRetIE4771b</name>
</geneLocation>
<proteinExistence type="predicted"/>
<dbReference type="RefSeq" id="WP_040140273.1">
    <property type="nucleotide sequence ID" value="NZ_CP006988.1"/>
</dbReference>
<dbReference type="PANTHER" id="PTHR22674:SF6">
    <property type="entry name" value="NTPASE KAP FAMILY P-LOOP DOMAIN-CONTAINING PROTEIN 1"/>
    <property type="match status" value="1"/>
</dbReference>
<dbReference type="InterPro" id="IPR052754">
    <property type="entry name" value="NTPase_KAP_P-loop"/>
</dbReference>
<gene>
    <name evidence="2" type="ORF">IE4771_PB00033</name>
</gene>
<evidence type="ECO:0000259" key="1">
    <source>
        <dbReference type="Pfam" id="PF07693"/>
    </source>
</evidence>
<protein>
    <submittedName>
        <fullName evidence="2">KAP P-loop domain-containing protein</fullName>
    </submittedName>
</protein>
<dbReference type="Gene3D" id="3.40.50.300">
    <property type="entry name" value="P-loop containing nucleotide triphosphate hydrolases"/>
    <property type="match status" value="1"/>
</dbReference>
<accession>A0A060I3P2</accession>
<dbReference type="Proteomes" id="UP000027180">
    <property type="component" value="Plasmid pRetIE4771b"/>
</dbReference>
<dbReference type="PANTHER" id="PTHR22674">
    <property type="entry name" value="NTPASE, KAP FAMILY P-LOOP DOMAIN-CONTAINING 1"/>
    <property type="match status" value="1"/>
</dbReference>
<evidence type="ECO:0000313" key="2">
    <source>
        <dbReference type="EMBL" id="AIC29768.1"/>
    </source>
</evidence>
<dbReference type="InterPro" id="IPR027417">
    <property type="entry name" value="P-loop_NTPase"/>
</dbReference>
<dbReference type="SUPFAM" id="SSF52540">
    <property type="entry name" value="P-loop containing nucleoside triphosphate hydrolases"/>
    <property type="match status" value="2"/>
</dbReference>
<reference evidence="2 3" key="1">
    <citation type="submission" date="2013-12" db="EMBL/GenBank/DDBJ databases">
        <title>Complete genome sequence of Rhizobium etli bv. mimosae IE4771.</title>
        <authorList>
            <person name="Bustos P."/>
            <person name="Santamaria R.I."/>
            <person name="Lozano L."/>
            <person name="Ormeno-Orrillo E."/>
            <person name="Rogel M.A."/>
            <person name="Romero D."/>
            <person name="Cevallos M.A."/>
            <person name="Martinez-Romero E."/>
            <person name="Gonzalez V."/>
        </authorList>
    </citation>
    <scope>NUCLEOTIDE SEQUENCE [LARGE SCALE GENOMIC DNA]</scope>
    <source>
        <strain evidence="2 3">IE4771</strain>
        <plasmid evidence="3">Plasmid pRetIE4771b</plasmid>
    </source>
</reference>
<dbReference type="EMBL" id="CP006988">
    <property type="protein sequence ID" value="AIC29768.1"/>
    <property type="molecule type" value="Genomic_DNA"/>
</dbReference>
<sequence length="737" mass="83045">MLSPDSDRALESSEQDEFGFAGIARKLAPSLIAATESDGMVIGIEGPWGSGKSTMLNLLRKELPALNAPNLHIISIAPWLIGDGSSLVRTLIEAMADVLDTFDDATSSRWSRNKKTALRYGNLLRNYAAKTGRGVAPLVKLAGLFVPMAAAAGEGLDMGAGFLEKFGKAPTDADLKQAISERLKSLDVRFLVLIDDLDRLEPAQAVEVVRLVRSVADFPKVAYVMCYDRAVLAHALQIGLDVTNGDLFLQKVVQLTFAIPLPEPFDLRLSLREKSLAIYSEVNKRPPSSEELDDLRLAIDREGQGLRTPREVKLVLNGIRFAYANLAEQVYFPDVCRINLIKILNPPLYVWLEKYLSLRSVLVTGDAMIEEDERITLGTELKSLLPSSDATSIRSIWGLRRFIPTVRSADQPKDTVFDNESENEKRIMFQRKRLASPQHYRFYFALTGPKTVLTDAEYELLIDVAARDDLGQLKATLIDYIHKPRPLGKSWFEYIIDQFDYSQWQRLTAKQIRGMVLGISDVMQEMLMTADHKRPSMLNIGQKAEDSVREGLKRLRHLDPAIMTATLHTLWRDTRSLGWLVGEFYRKELQYHGRVGDRAQPEQLHALTGEQLDAAKPVLESRLAHPQTRLELRDTPHLPYFLFGWLEMSGKDAPVEWVADYTRDDANFVKFLLQMRSWSMSDRVYYPLRKANISTFVDWDQTLQRLGQIEAGEISGAIATDIAEIRQAIGEGKERGD</sequence>
<organism evidence="2 3">
    <name type="scientific">Rhizobium etli bv. mimosae str. IE4771</name>
    <dbReference type="NCBI Taxonomy" id="1432050"/>
    <lineage>
        <taxon>Bacteria</taxon>
        <taxon>Pseudomonadati</taxon>
        <taxon>Pseudomonadota</taxon>
        <taxon>Alphaproteobacteria</taxon>
        <taxon>Hyphomicrobiales</taxon>
        <taxon>Rhizobiaceae</taxon>
        <taxon>Rhizobium/Agrobacterium group</taxon>
        <taxon>Rhizobium</taxon>
    </lineage>
</organism>
<dbReference type="HOGENOM" id="CLU_021357_0_0_5"/>
<dbReference type="CDD" id="cd02019">
    <property type="entry name" value="NK"/>
    <property type="match status" value="1"/>
</dbReference>
<dbReference type="InterPro" id="IPR011646">
    <property type="entry name" value="KAP_P-loop"/>
</dbReference>
<evidence type="ECO:0000313" key="3">
    <source>
        <dbReference type="Proteomes" id="UP000027180"/>
    </source>
</evidence>
<dbReference type="KEGG" id="rei:IE4771_PB00033"/>
<dbReference type="OrthoDB" id="88903at2"/>
<name>A0A060I3P2_RHIET</name>